<dbReference type="EMBL" id="CACRXK020037925">
    <property type="protein sequence ID" value="CAB4045163.1"/>
    <property type="molecule type" value="Genomic_DNA"/>
</dbReference>
<dbReference type="PROSITE" id="PS51145">
    <property type="entry name" value="ZU5"/>
    <property type="match status" value="1"/>
</dbReference>
<accession>A0A6S7LV58</accession>
<feature type="non-terminal residue" evidence="1">
    <location>
        <position position="96"/>
    </location>
</feature>
<dbReference type="Pfam" id="PF00791">
    <property type="entry name" value="ZU5"/>
    <property type="match status" value="1"/>
</dbReference>
<dbReference type="Proteomes" id="UP001152795">
    <property type="component" value="Unassembled WGS sequence"/>
</dbReference>
<comment type="caution">
    <text evidence="1">The sequence shown here is derived from an EMBL/GenBank/DDBJ whole genome shotgun (WGS) entry which is preliminary data.</text>
</comment>
<evidence type="ECO:0000313" key="2">
    <source>
        <dbReference type="Proteomes" id="UP001152795"/>
    </source>
</evidence>
<sequence length="96" mass="11261">AFLLFPPKAVEKEVILTCNRVKHEKCEVKPRDGDLFVSRILCIEPEGVTFKKPVTVLLSHSVYEDQVFEDFYELIIEHLSQNRWQDLKTERISSIQ</sequence>
<evidence type="ECO:0000313" key="1">
    <source>
        <dbReference type="EMBL" id="CAB4045163.1"/>
    </source>
</evidence>
<proteinExistence type="predicted"/>
<dbReference type="InterPro" id="IPR000906">
    <property type="entry name" value="ZU5_dom"/>
</dbReference>
<dbReference type="AlphaFoldDB" id="A0A6S7LV58"/>
<protein>
    <submittedName>
        <fullName evidence="1">Uncharacterized protein</fullName>
    </submittedName>
</protein>
<gene>
    <name evidence="1" type="ORF">PACLA_8A048067</name>
</gene>
<dbReference type="Gene3D" id="2.60.220.30">
    <property type="match status" value="1"/>
</dbReference>
<reference evidence="1" key="1">
    <citation type="submission" date="2020-04" db="EMBL/GenBank/DDBJ databases">
        <authorList>
            <person name="Alioto T."/>
            <person name="Alioto T."/>
            <person name="Gomez Garrido J."/>
        </authorList>
    </citation>
    <scope>NUCLEOTIDE SEQUENCE</scope>
    <source>
        <strain evidence="1">A484AB</strain>
    </source>
</reference>
<name>A0A6S7LV58_PARCT</name>
<dbReference type="OrthoDB" id="676979at2759"/>
<keyword evidence="2" id="KW-1185">Reference proteome</keyword>
<organism evidence="1 2">
    <name type="scientific">Paramuricea clavata</name>
    <name type="common">Red gorgonian</name>
    <name type="synonym">Violescent sea-whip</name>
    <dbReference type="NCBI Taxonomy" id="317549"/>
    <lineage>
        <taxon>Eukaryota</taxon>
        <taxon>Metazoa</taxon>
        <taxon>Cnidaria</taxon>
        <taxon>Anthozoa</taxon>
        <taxon>Octocorallia</taxon>
        <taxon>Malacalcyonacea</taxon>
        <taxon>Plexauridae</taxon>
        <taxon>Paramuricea</taxon>
    </lineage>
</organism>
<feature type="non-terminal residue" evidence="1">
    <location>
        <position position="1"/>
    </location>
</feature>